<gene>
    <name evidence="4" type="ORF">DNL40_05340</name>
</gene>
<feature type="compositionally biased region" description="Basic and acidic residues" evidence="2">
    <location>
        <begin position="330"/>
        <end position="339"/>
    </location>
</feature>
<dbReference type="EMBL" id="QKWH01000002">
    <property type="protein sequence ID" value="PZR54325.1"/>
    <property type="molecule type" value="Genomic_DNA"/>
</dbReference>
<dbReference type="AlphaFoldDB" id="A0A2W5X1X9"/>
<protein>
    <submittedName>
        <fullName evidence="4">LytR family transcriptional regulator</fullName>
    </submittedName>
</protein>
<feature type="region of interest" description="Disordered" evidence="2">
    <location>
        <begin position="330"/>
        <end position="409"/>
    </location>
</feature>
<evidence type="ECO:0000256" key="1">
    <source>
        <dbReference type="ARBA" id="ARBA00006068"/>
    </source>
</evidence>
<dbReference type="PANTHER" id="PTHR33392">
    <property type="entry name" value="POLYISOPRENYL-TEICHOIC ACID--PEPTIDOGLYCAN TEICHOIC ACID TRANSFERASE TAGU"/>
    <property type="match status" value="1"/>
</dbReference>
<evidence type="ECO:0000313" key="4">
    <source>
        <dbReference type="EMBL" id="PZR54325.1"/>
    </source>
</evidence>
<comment type="similarity">
    <text evidence="1">Belongs to the LytR/CpsA/Psr (LCP) family.</text>
</comment>
<evidence type="ECO:0000313" key="5">
    <source>
        <dbReference type="Proteomes" id="UP000248783"/>
    </source>
</evidence>
<dbReference type="PANTHER" id="PTHR33392:SF6">
    <property type="entry name" value="POLYISOPRENYL-TEICHOIC ACID--PEPTIDOGLYCAN TEICHOIC ACID TRANSFERASE TAGU"/>
    <property type="match status" value="1"/>
</dbReference>
<keyword evidence="5" id="KW-1185">Reference proteome</keyword>
<accession>A0A2W5X1X9</accession>
<dbReference type="Gene3D" id="3.40.630.190">
    <property type="entry name" value="LCP protein"/>
    <property type="match status" value="1"/>
</dbReference>
<evidence type="ECO:0000256" key="2">
    <source>
        <dbReference type="SAM" id="MobiDB-lite"/>
    </source>
</evidence>
<sequence length="409" mass="42040">MVATGALTFGVVGGATAAVTLTGNIDGVDADALLGQNRPEAVAPADPNAGTPLNIVLMGSDSRDGDNAEFASSEGTDGARSDTTMIMHISADRERVELVSIPRDSTVNVPSCPTTNGRTTSPLRGTKFNSAFAQGVIGGRDIASGALCTVATIESLTDVRMDGFVVIDFAGFQRMIDAIGGVEMCIPEYIDAPEAGGLVLHPGVQKLNGNTALQYARARKGAGLGDGSDLGRIGRQQELMAALARTVLSKNLLTDSPALLRFLGAVTGSLTMSDNFASVQGLAGLAYSIRDVRPDTITFMTVPYAGDPRNPANVVWTDEADVVWENLKYDRPVDSRPDEQPAPGATDPEAAPEAATDGAPAPSEPTASAAAPEPAESPSAAPAPEPSPTETKQAGREAFTGADVTSVCG</sequence>
<organism evidence="4 5">
    <name type="scientific">Xylanimonas oleitrophica</name>
    <dbReference type="NCBI Taxonomy" id="2607479"/>
    <lineage>
        <taxon>Bacteria</taxon>
        <taxon>Bacillati</taxon>
        <taxon>Actinomycetota</taxon>
        <taxon>Actinomycetes</taxon>
        <taxon>Micrococcales</taxon>
        <taxon>Promicromonosporaceae</taxon>
        <taxon>Xylanimonas</taxon>
    </lineage>
</organism>
<name>A0A2W5X1X9_9MICO</name>
<evidence type="ECO:0000259" key="3">
    <source>
        <dbReference type="Pfam" id="PF03816"/>
    </source>
</evidence>
<dbReference type="Pfam" id="PF03816">
    <property type="entry name" value="LytR_cpsA_psr"/>
    <property type="match status" value="1"/>
</dbReference>
<dbReference type="InterPro" id="IPR050922">
    <property type="entry name" value="LytR/CpsA/Psr_CW_biosynth"/>
</dbReference>
<reference evidence="4 5" key="1">
    <citation type="submission" date="2018-06" db="EMBL/GenBank/DDBJ databases">
        <title>Whole genome sequencing of a novel hydrocarbon degrading bacterial strain, PW21 isolated from oil contaminated produced water sample.</title>
        <authorList>
            <person name="Nagkirti P."/>
            <person name="Shaikh A."/>
            <person name="Gowdaman V."/>
            <person name="Engineer A.E."/>
            <person name="Dagar S."/>
            <person name="Dhakephalkar P.K."/>
        </authorList>
    </citation>
    <scope>NUCLEOTIDE SEQUENCE [LARGE SCALE GENOMIC DNA]</scope>
    <source>
        <strain evidence="4 5">PW21</strain>
    </source>
</reference>
<dbReference type="Proteomes" id="UP000248783">
    <property type="component" value="Unassembled WGS sequence"/>
</dbReference>
<proteinExistence type="inferred from homology"/>
<feature type="compositionally biased region" description="Low complexity" evidence="2">
    <location>
        <begin position="341"/>
        <end position="380"/>
    </location>
</feature>
<comment type="caution">
    <text evidence="4">The sequence shown here is derived from an EMBL/GenBank/DDBJ whole genome shotgun (WGS) entry which is preliminary data.</text>
</comment>
<feature type="domain" description="Cell envelope-related transcriptional attenuator" evidence="3">
    <location>
        <begin position="80"/>
        <end position="247"/>
    </location>
</feature>
<dbReference type="NCBIfam" id="TIGR00350">
    <property type="entry name" value="lytR_cpsA_psr"/>
    <property type="match status" value="1"/>
</dbReference>
<dbReference type="InterPro" id="IPR004474">
    <property type="entry name" value="LytR_CpsA_psr"/>
</dbReference>